<name>F8NEF7_SERL9</name>
<dbReference type="GeneID" id="18810055"/>
<dbReference type="RefSeq" id="XP_007312475.1">
    <property type="nucleotide sequence ID" value="XM_007312413.1"/>
</dbReference>
<dbReference type="HOGENOM" id="CLU_2374096_0_0_1"/>
<protein>
    <submittedName>
        <fullName evidence="2">Uncharacterized protein</fullName>
    </submittedName>
</protein>
<evidence type="ECO:0000313" key="2">
    <source>
        <dbReference type="EMBL" id="EGO30591.1"/>
    </source>
</evidence>
<accession>F8NEF7</accession>
<dbReference type="Proteomes" id="UP000008064">
    <property type="component" value="Unassembled WGS sequence"/>
</dbReference>
<proteinExistence type="predicted"/>
<sequence>MQLHPESADWEVNHLGWLFSPDEGDQAPAGEEAREASMNSVPDAQFEDRYGKLCLIELNGQQIAPGKYPSLERNVESYRALLWSWYMLTGIPPGH</sequence>
<dbReference type="KEGG" id="sla:SERLADRAFT_364524"/>
<gene>
    <name evidence="2" type="ORF">SERLADRAFT_364524</name>
</gene>
<dbReference type="EMBL" id="GL945428">
    <property type="protein sequence ID" value="EGO30591.1"/>
    <property type="molecule type" value="Genomic_DNA"/>
</dbReference>
<reference evidence="2" key="1">
    <citation type="submission" date="2011-04" db="EMBL/GenBank/DDBJ databases">
        <title>Evolution of plant cell wall degrading machinery underlies the functional diversity of forest fungi.</title>
        <authorList>
            <consortium name="US DOE Joint Genome Institute (JGI-PGF)"/>
            <person name="Eastwood D.C."/>
            <person name="Floudas D."/>
            <person name="Binder M."/>
            <person name="Majcherczyk A."/>
            <person name="Schneider P."/>
            <person name="Aerts A."/>
            <person name="Asiegbu F.O."/>
            <person name="Baker S.E."/>
            <person name="Barry K."/>
            <person name="Bendiksby M."/>
            <person name="Blumentritt M."/>
            <person name="Coutinho P.M."/>
            <person name="Cullen D."/>
            <person name="Cullen D."/>
            <person name="Gathman A."/>
            <person name="Goodell B."/>
            <person name="Henrissat B."/>
            <person name="Ihrmark K."/>
            <person name="Kauserud H."/>
            <person name="Kohler A."/>
            <person name="LaButti K."/>
            <person name="Lapidus A."/>
            <person name="Lavin J.L."/>
            <person name="Lee Y.-H."/>
            <person name="Lindquist E."/>
            <person name="Lilly W."/>
            <person name="Lucas S."/>
            <person name="Morin E."/>
            <person name="Murat C."/>
            <person name="Oguiza J.A."/>
            <person name="Park J."/>
            <person name="Pisabarro A.G."/>
            <person name="Riley R."/>
            <person name="Rosling A."/>
            <person name="Salamov A."/>
            <person name="Schmidt O."/>
            <person name="Schmutz J."/>
            <person name="Skrede I."/>
            <person name="Stenlid J."/>
            <person name="Wiebenga A."/>
            <person name="Xie X."/>
            <person name="Kues U."/>
            <person name="Hibbett D.S."/>
            <person name="Hoffmeister D."/>
            <person name="Hogberg N."/>
            <person name="Martin F."/>
            <person name="Grigoriev I.V."/>
            <person name="Watkinson S.C."/>
        </authorList>
    </citation>
    <scope>NUCLEOTIDE SEQUENCE</scope>
    <source>
        <strain evidence="2">S7.9</strain>
    </source>
</reference>
<organism>
    <name type="scientific">Serpula lacrymans var. lacrymans (strain S7.9)</name>
    <name type="common">Dry rot fungus</name>
    <dbReference type="NCBI Taxonomy" id="578457"/>
    <lineage>
        <taxon>Eukaryota</taxon>
        <taxon>Fungi</taxon>
        <taxon>Dikarya</taxon>
        <taxon>Basidiomycota</taxon>
        <taxon>Agaricomycotina</taxon>
        <taxon>Agaricomycetes</taxon>
        <taxon>Agaricomycetidae</taxon>
        <taxon>Boletales</taxon>
        <taxon>Coniophorineae</taxon>
        <taxon>Serpulaceae</taxon>
        <taxon>Serpula</taxon>
    </lineage>
</organism>
<dbReference type="OrthoDB" id="3205788at2759"/>
<feature type="region of interest" description="Disordered" evidence="1">
    <location>
        <begin position="21"/>
        <end position="41"/>
    </location>
</feature>
<dbReference type="AlphaFoldDB" id="F8NEF7"/>
<evidence type="ECO:0000256" key="1">
    <source>
        <dbReference type="SAM" id="MobiDB-lite"/>
    </source>
</evidence>